<dbReference type="STRING" id="861299.J421_3659"/>
<dbReference type="AlphaFoldDB" id="W0RKC2"/>
<accession>W0RKC2</accession>
<dbReference type="EMBL" id="CP007128">
    <property type="protein sequence ID" value="AHG91196.1"/>
    <property type="molecule type" value="Genomic_DNA"/>
</dbReference>
<dbReference type="InterPro" id="IPR008972">
    <property type="entry name" value="Cupredoxin"/>
</dbReference>
<evidence type="ECO:0000313" key="1">
    <source>
        <dbReference type="EMBL" id="AHG91196.1"/>
    </source>
</evidence>
<dbReference type="KEGG" id="gba:J421_3659"/>
<dbReference type="InterPro" id="IPR052721">
    <property type="entry name" value="ET_Amicyanin"/>
</dbReference>
<dbReference type="Gene3D" id="2.60.40.420">
    <property type="entry name" value="Cupredoxins - blue copper proteins"/>
    <property type="match status" value="1"/>
</dbReference>
<dbReference type="SUPFAM" id="SSF49503">
    <property type="entry name" value="Cupredoxins"/>
    <property type="match status" value="1"/>
</dbReference>
<protein>
    <recommendedName>
        <fullName evidence="3">Blue (Type 1) copper domain protein</fullName>
    </recommendedName>
</protein>
<dbReference type="PANTHER" id="PTHR36507:SF1">
    <property type="entry name" value="BLL1555 PROTEIN"/>
    <property type="match status" value="1"/>
</dbReference>
<dbReference type="GO" id="GO:0030246">
    <property type="term" value="F:carbohydrate binding"/>
    <property type="evidence" value="ECO:0007669"/>
    <property type="project" value="InterPro"/>
</dbReference>
<evidence type="ECO:0008006" key="3">
    <source>
        <dbReference type="Google" id="ProtNLM"/>
    </source>
</evidence>
<gene>
    <name evidence="1" type="ORF">J421_3659</name>
</gene>
<dbReference type="Proteomes" id="UP000019151">
    <property type="component" value="Chromosome"/>
</dbReference>
<reference evidence="1 2" key="1">
    <citation type="journal article" date="2014" name="Genome Announc.">
        <title>Genome Sequence and Methylome of Soil Bacterium Gemmatirosa kalamazoonensis KBS708T, a Member of the Rarely Cultivated Gemmatimonadetes Phylum.</title>
        <authorList>
            <person name="Debruyn J.M."/>
            <person name="Radosevich M."/>
            <person name="Wommack K.E."/>
            <person name="Polson S.W."/>
            <person name="Hauser L.J."/>
            <person name="Fawaz M.N."/>
            <person name="Korlach J."/>
            <person name="Tsai Y.C."/>
        </authorList>
    </citation>
    <scope>NUCLEOTIDE SEQUENCE [LARGE SCALE GENOMIC DNA]</scope>
    <source>
        <strain evidence="1 2">KBS708</strain>
    </source>
</reference>
<evidence type="ECO:0000313" key="2">
    <source>
        <dbReference type="Proteomes" id="UP000019151"/>
    </source>
</evidence>
<dbReference type="HOGENOM" id="CLU_828350_0_0_0"/>
<dbReference type="eggNOG" id="COG3794">
    <property type="taxonomic scope" value="Bacteria"/>
</dbReference>
<organism evidence="1 2">
    <name type="scientific">Gemmatirosa kalamazoonensis</name>
    <dbReference type="NCBI Taxonomy" id="861299"/>
    <lineage>
        <taxon>Bacteria</taxon>
        <taxon>Pseudomonadati</taxon>
        <taxon>Gemmatimonadota</taxon>
        <taxon>Gemmatimonadia</taxon>
        <taxon>Gemmatimonadales</taxon>
        <taxon>Gemmatimonadaceae</taxon>
        <taxon>Gemmatirosa</taxon>
    </lineage>
</organism>
<dbReference type="PANTHER" id="PTHR36507">
    <property type="entry name" value="BLL1555 PROTEIN"/>
    <property type="match status" value="1"/>
</dbReference>
<dbReference type="InParanoid" id="W0RKC2"/>
<name>W0RKC2_9BACT</name>
<keyword evidence="2" id="KW-1185">Reference proteome</keyword>
<sequence>MVKLRAVAALGVGAGASIISANGAARQREPARLVAPTTVSGHVTLLGPDARPSREVGDAIVYLELVAPPPRPVAVAPAPTPAPTPPPLAAAAPRDTVSALWEMMRELRQTVAELRDAVRQLRVQLAGGPAATLPAGVLVDSAPAVSVPATTPRPAPIESVAPAALPAPRAIRSTVMAMRQKTFEPHVRVVEVGGLVEFPNRDPFSHNVFSTTSGGAFDLGLYSRGESRGVTFRRAGTYAIYCNIHSKMSAFVVAVPSALHAQVRPDGAFSIDGVPAGRYRVHAWHERAPEQVTTITVGERPLPDVQVTLDARSFRPTAHLNKFGQPYSMVTRDAY</sequence>
<proteinExistence type="predicted"/>
<dbReference type="InterPro" id="IPR013784">
    <property type="entry name" value="Carb-bd-like_fold"/>
</dbReference>
<dbReference type="SUPFAM" id="SSF49452">
    <property type="entry name" value="Starch-binding domain-like"/>
    <property type="match status" value="1"/>
</dbReference>